<dbReference type="GO" id="GO:0044423">
    <property type="term" value="C:virion component"/>
    <property type="evidence" value="ECO:0007669"/>
    <property type="project" value="UniProtKB-KW"/>
</dbReference>
<feature type="domain" description="Phage capsid-like C-terminal" evidence="3">
    <location>
        <begin position="132"/>
        <end position="396"/>
    </location>
</feature>
<evidence type="ECO:0000259" key="3">
    <source>
        <dbReference type="Pfam" id="PF05065"/>
    </source>
</evidence>
<gene>
    <name evidence="4" type="primary">5</name>
    <name evidence="4" type="ORF">SEA_HEATHER_5</name>
</gene>
<name>A0A4D6E5I9_9CAUD</name>
<evidence type="ECO:0000313" key="5">
    <source>
        <dbReference type="Proteomes" id="UP000297168"/>
    </source>
</evidence>
<evidence type="ECO:0000313" key="4">
    <source>
        <dbReference type="EMBL" id="QBZ73375.1"/>
    </source>
</evidence>
<dbReference type="Proteomes" id="UP000297168">
    <property type="component" value="Segment"/>
</dbReference>
<dbReference type="NCBIfam" id="TIGR01554">
    <property type="entry name" value="major_cap_HK97"/>
    <property type="match status" value="1"/>
</dbReference>
<dbReference type="Pfam" id="PF05065">
    <property type="entry name" value="Phage_capsid"/>
    <property type="match status" value="1"/>
</dbReference>
<organism evidence="4 5">
    <name type="scientific">Streptomyces phage Heather</name>
    <dbReference type="NCBI Taxonomy" id="2562343"/>
    <lineage>
        <taxon>Viruses</taxon>
        <taxon>Duplodnaviria</taxon>
        <taxon>Heunggongvirae</taxon>
        <taxon>Uroviricota</taxon>
        <taxon>Caudoviricetes</taxon>
        <taxon>Colingsworthviridae</taxon>
        <taxon>Sebastisaurusvirus</taxon>
        <taxon>Sebastisaurusvirus heather</taxon>
    </lineage>
</organism>
<dbReference type="InterPro" id="IPR024455">
    <property type="entry name" value="Phage_capsid"/>
</dbReference>
<dbReference type="InterPro" id="IPR054612">
    <property type="entry name" value="Phage_capsid-like_C"/>
</dbReference>
<sequence length="401" mass="42518">MDAKTLSANFEARERATHELRSLTDEFAGKDMTAEAREKESNLLTAIADFDGRIKRGVDALAATENVTSLINSVQGKAGGKRTDEPTDVDRLRNLGGEGMVGRGLDFAPTADDMRSLEARAVDRPGNPNVLSRTLYGQLLAQAVERSTIMRNGASIVTTSSGEPIDFTVVTGRASASIVGENGNIPESNPSTIQVSVGAYKYAYASIVSSEFVADQALDLVGFLVGDAGPAIGDGMGRHFLTGTGTGQPKGIFTAAPAATATFAQDSADGVVADALIDLSYELTNSYRRDGKYVVADKTAALMRKLKDANGQYLWASGLVSGAPDTFNGKPVATDDGVPLDKVLFGDLSKYRVRLAGALRVERSVDYKFMNDQIVYRFIQRADGLLVDERAAKVLTIGAGA</sequence>
<proteinExistence type="predicted"/>
<reference evidence="5" key="1">
    <citation type="submission" date="2019-03" db="EMBL/GenBank/DDBJ databases">
        <authorList>
            <person name="Goralski S.M."/>
            <person name="Markward M.L."/>
            <person name="Addai K."/>
            <person name="Agarwal S."/>
            <person name="Ahmad I.M."/>
            <person name="Alumyar Y.S."/>
            <person name="An J."/>
            <person name="Antar T.E."/>
            <person name="Antony V."/>
            <person name="Arvin L.E."/>
            <person name="Atanasoff K.E."/>
            <person name="Ati R."/>
            <person name="Batista A."/>
            <person name="Bembuh M.L."/>
            <person name="Bhardvaj T.B."/>
            <person name="Brown C.J."/>
            <person name="Butt S.T."/>
            <person name="Cahn D."/>
            <person name="Canales I.-I."/>
            <person name="Carr K."/>
            <person name="Chen K.Z."/>
            <person name="Chen M."/>
            <person name="Chigurupati S."/>
            <person name="Chou C."/>
            <person name="Chung C.S."/>
            <person name="Cole S.T."/>
            <person name="Colson C.L."/>
            <person name="Dent D.M."/>
            <person name="Djiogo E.M."/>
            <person name="Domrachev B.M."/>
            <person name="Dwivedi J."/>
            <person name="Ehsani C."/>
            <person name="Essien U.A."/>
            <person name="Fakhar A."/>
            <person name="Flood S.H."/>
            <person name="Furletti G."/>
            <person name="Gebreegziabher M."/>
            <person name="Gruver-Williams A."/>
            <person name="Guldan M.L."/>
            <person name="Gurung S."/>
            <person name="Heo K."/>
            <person name="John R.A."/>
            <person name="Kabir L."/>
            <person name="Kaira H."/>
            <person name="Kane M.S."/>
            <person name="Karanja M."/>
            <person name="Karley A.N."/>
            <person name="Kelleher J."/>
            <person name="Khan A.M."/>
            <person name="Khan A."/>
            <person name="Kharel S."/>
            <person name="Kidane M."/>
            <person name="Konanur P."/>
            <person name="Kuo N.K."/>
            <person name="Kyaw G."/>
            <person name="Lahijan N."/>
            <person name="Lamm D.N."/>
            <person name="Lance S.V."/>
            <person name="Le C."/>
            <person name="Lee C.H."/>
            <person name="Leka D."/>
            <person name="Li C."/>
            <person name="Lim S.Y."/>
            <person name="Lo J."/>
            <person name="Ludwig S."/>
            <person name="Mahaney V.M."/>
            <person name="Mangukiya A."/>
            <person name="Mani D."/>
            <person name="Mariano P."/>
            <person name="Mbaekwe U."/>
            <person name="McGowan H."/>
            <person name="McNamara A."/>
            <person name="Mebrahtu S."/>
            <person name="Mohamed A."/>
            <person name="Mohamed M.E."/>
            <person name="Muntaka F."/>
            <person name="Naqvi T."/>
            <person name="Nengel A.M."/>
            <person name="Neupane S."/>
            <person name="Nguyen J."/>
            <person name="Nguyen J."/>
            <person name="Nwoji I.C."/>
            <person name="O'Brien T."/>
            <person name="Okusolubo T.A."/>
            <person name="Paek J."/>
            <person name="Pandithakoralag H."/>
            <person name="Parsa S."/>
            <person name="Perry C."/>
            <person name="Petrie C.R."/>
            <person name="Poteshman G.A."/>
            <person name="Quiros D."/>
            <person name="Rana S."/>
            <person name="Reister J."/>
            <person name="Reyes E."/>
            <person name="Riaz H.S."/>
            <person name="Roach T.L."/>
            <person name="Saikali A."/>
            <person name="Scalsky R."/>
            <person name="Schultz J.A."/>
            <person name="Scott C.F."/>
            <person name="Sekira M.D."/>
            <person name="Shee C.S."/>
            <person name="Shultz P."/>
            <person name="Siarez J.A."/>
            <person name="Simpson A.L."/>
            <person name="Singh S."/>
            <person name="Smith F.R."/>
            <person name="Smith S.A."/>
            <person name="Sobers S."/>
            <person name="Sobowale A.O."/>
            <person name="Somoza K.A."/>
            <person name="Song M."/>
            <person name="Spence R.N."/>
            <person name="Spruill R.A."/>
            <person name="Subedi A."/>
            <person name="Taj A.B."/>
            <person name="Thomas J."/>
            <person name="Todd J.C."/>
            <person name="Tran T."/>
            <person name="Varghese J."/>
            <person name="Vartanian E."/>
            <person name="Vega A."/>
            <person name="Vong A."/>
            <person name="Wachhaus L.E."/>
            <person name="Walter A.J."/>
            <person name="Wessel M.E."/>
            <person name="Azam A.M."/>
            <person name="Blocker D."/>
            <person name="Naeem N.-U.-A."/>
            <person name="Patel R."/>
            <person name="Shakarov P."/>
            <person name="Xie C.L."/>
            <person name="Zolnerowich N."/>
            <person name="Correa-Mendez M."/>
            <person name="Fabian M."/>
            <person name="Fishbein J."/>
            <person name="Harkles L."/>
            <person name="Reger N."/>
            <person name="Saleh S."/>
            <person name="Erill I."/>
            <person name="Caruso S.M."/>
            <person name="Garlena R.A."/>
            <person name="Russell D.A."/>
            <person name="Pope W.H."/>
            <person name="Jacobs-Sera D."/>
            <person name="Hatfull G.F."/>
        </authorList>
    </citation>
    <scope>NUCLEOTIDE SEQUENCE [LARGE SCALE GENOMIC DNA]</scope>
</reference>
<keyword evidence="2" id="KW-0946">Virion</keyword>
<evidence type="ECO:0000256" key="1">
    <source>
        <dbReference type="ARBA" id="ARBA00004328"/>
    </source>
</evidence>
<dbReference type="Gene3D" id="3.30.2400.10">
    <property type="entry name" value="Major capsid protein gp5"/>
    <property type="match status" value="1"/>
</dbReference>
<comment type="subcellular location">
    <subcellularLocation>
        <location evidence="1">Virion</location>
    </subcellularLocation>
</comment>
<dbReference type="SUPFAM" id="SSF56563">
    <property type="entry name" value="Major capsid protein gp5"/>
    <property type="match status" value="1"/>
</dbReference>
<keyword evidence="5" id="KW-1185">Reference proteome</keyword>
<dbReference type="EMBL" id="MK686069">
    <property type="protein sequence ID" value="QBZ73375.1"/>
    <property type="molecule type" value="Genomic_DNA"/>
</dbReference>
<accession>A0A4D6E5I9</accession>
<dbReference type="Gene3D" id="3.30.2320.10">
    <property type="entry name" value="hypothetical protein PF0899 domain"/>
    <property type="match status" value="1"/>
</dbReference>
<evidence type="ECO:0000256" key="2">
    <source>
        <dbReference type="ARBA" id="ARBA00022844"/>
    </source>
</evidence>
<protein>
    <submittedName>
        <fullName evidence="4">Major capsid protein</fullName>
    </submittedName>
</protein>